<evidence type="ECO:0000259" key="15">
    <source>
        <dbReference type="Pfam" id="PF00905"/>
    </source>
</evidence>
<dbReference type="Pfam" id="PF03717">
    <property type="entry name" value="PBP_dimer"/>
    <property type="match status" value="1"/>
</dbReference>
<dbReference type="OrthoDB" id="9770103at2"/>
<evidence type="ECO:0000256" key="9">
    <source>
        <dbReference type="ARBA" id="ARBA00022984"/>
    </source>
</evidence>
<dbReference type="Gene3D" id="3.90.1310.10">
    <property type="entry name" value="Penicillin-binding protein 2a (Domain 2)"/>
    <property type="match status" value="1"/>
</dbReference>
<evidence type="ECO:0000256" key="4">
    <source>
        <dbReference type="ARBA" id="ARBA00007171"/>
    </source>
</evidence>
<evidence type="ECO:0000256" key="13">
    <source>
        <dbReference type="ARBA" id="ARBA00034000"/>
    </source>
</evidence>
<dbReference type="GO" id="GO:0008360">
    <property type="term" value="P:regulation of cell shape"/>
    <property type="evidence" value="ECO:0007669"/>
    <property type="project" value="UniProtKB-KW"/>
</dbReference>
<comment type="catalytic activity">
    <reaction evidence="13">
        <text>Preferential cleavage: (Ac)2-L-Lys-D-Ala-|-D-Ala. Also transpeptidation of peptidyl-alanyl moieties that are N-acyl substituents of D-alanine.</text>
        <dbReference type="EC" id="3.4.16.4"/>
    </reaction>
</comment>
<accession>A0A1N7J918</accession>
<organism evidence="17 18">
    <name type="scientific">Salimicrobium flavidum</name>
    <dbReference type="NCBI Taxonomy" id="570947"/>
    <lineage>
        <taxon>Bacteria</taxon>
        <taxon>Bacillati</taxon>
        <taxon>Bacillota</taxon>
        <taxon>Bacilli</taxon>
        <taxon>Bacillales</taxon>
        <taxon>Bacillaceae</taxon>
        <taxon>Salimicrobium</taxon>
    </lineage>
</organism>
<keyword evidence="18" id="KW-1185">Reference proteome</keyword>
<dbReference type="InterPro" id="IPR005311">
    <property type="entry name" value="PBP_dimer"/>
</dbReference>
<dbReference type="GO" id="GO:0071555">
    <property type="term" value="P:cell wall organization"/>
    <property type="evidence" value="ECO:0007669"/>
    <property type="project" value="UniProtKB-KW"/>
</dbReference>
<feature type="transmembrane region" description="Helical" evidence="14">
    <location>
        <begin position="12"/>
        <end position="33"/>
    </location>
</feature>
<feature type="domain" description="Penicillin-binding protein dimerisation" evidence="16">
    <location>
        <begin position="56"/>
        <end position="291"/>
    </location>
</feature>
<comment type="pathway">
    <text evidence="3">Cell wall biogenesis; peptidoglycan biosynthesis.</text>
</comment>
<proteinExistence type="inferred from homology"/>
<comment type="subcellular location">
    <subcellularLocation>
        <location evidence="2">Cell membrane</location>
    </subcellularLocation>
    <subcellularLocation>
        <location evidence="1">Membrane</location>
        <topology evidence="1">Single-pass membrane protein</topology>
    </subcellularLocation>
</comment>
<dbReference type="GO" id="GO:0009002">
    <property type="term" value="F:serine-type D-Ala-D-Ala carboxypeptidase activity"/>
    <property type="evidence" value="ECO:0007669"/>
    <property type="project" value="UniProtKB-EC"/>
</dbReference>
<evidence type="ECO:0000256" key="2">
    <source>
        <dbReference type="ARBA" id="ARBA00004236"/>
    </source>
</evidence>
<dbReference type="SUPFAM" id="SSF56601">
    <property type="entry name" value="beta-lactamase/transpeptidase-like"/>
    <property type="match status" value="1"/>
</dbReference>
<evidence type="ECO:0000313" key="17">
    <source>
        <dbReference type="EMBL" id="SIS45822.1"/>
    </source>
</evidence>
<dbReference type="Gene3D" id="3.40.710.10">
    <property type="entry name" value="DD-peptidase/beta-lactamase superfamily"/>
    <property type="match status" value="1"/>
</dbReference>
<dbReference type="InterPro" id="IPR050515">
    <property type="entry name" value="Beta-lactam/transpept"/>
</dbReference>
<dbReference type="GO" id="GO:0009252">
    <property type="term" value="P:peptidoglycan biosynthetic process"/>
    <property type="evidence" value="ECO:0007669"/>
    <property type="project" value="UniProtKB-UniPathway"/>
</dbReference>
<evidence type="ECO:0000256" key="7">
    <source>
        <dbReference type="ARBA" id="ARBA00022692"/>
    </source>
</evidence>
<keyword evidence="7 14" id="KW-0812">Transmembrane</keyword>
<dbReference type="AlphaFoldDB" id="A0A1N7J918"/>
<evidence type="ECO:0000256" key="5">
    <source>
        <dbReference type="ARBA" id="ARBA00012448"/>
    </source>
</evidence>
<dbReference type="Pfam" id="PF00905">
    <property type="entry name" value="Transpeptidase"/>
    <property type="match status" value="1"/>
</dbReference>
<dbReference type="Gene3D" id="1.10.10.1230">
    <property type="entry name" value="Penicillin-binding protein, N-terminal non-catalytic domain, head sub-domain"/>
    <property type="match status" value="1"/>
</dbReference>
<evidence type="ECO:0000313" key="18">
    <source>
        <dbReference type="Proteomes" id="UP000187608"/>
    </source>
</evidence>
<evidence type="ECO:0000256" key="1">
    <source>
        <dbReference type="ARBA" id="ARBA00004167"/>
    </source>
</evidence>
<evidence type="ECO:0000256" key="6">
    <source>
        <dbReference type="ARBA" id="ARBA00022475"/>
    </source>
</evidence>
<evidence type="ECO:0000256" key="14">
    <source>
        <dbReference type="SAM" id="Phobius"/>
    </source>
</evidence>
<dbReference type="InterPro" id="IPR036138">
    <property type="entry name" value="PBP_dimer_sf"/>
</dbReference>
<comment type="similarity">
    <text evidence="4">Belongs to the transpeptidase family.</text>
</comment>
<keyword evidence="6" id="KW-1003">Cell membrane</keyword>
<keyword evidence="11 14" id="KW-0472">Membrane</keyword>
<feature type="domain" description="Penicillin-binding protein transpeptidase" evidence="15">
    <location>
        <begin position="337"/>
        <end position="658"/>
    </location>
</feature>
<evidence type="ECO:0000256" key="3">
    <source>
        <dbReference type="ARBA" id="ARBA00004752"/>
    </source>
</evidence>
<reference evidence="18" key="1">
    <citation type="submission" date="2017-01" db="EMBL/GenBank/DDBJ databases">
        <authorList>
            <person name="Varghese N."/>
            <person name="Submissions S."/>
        </authorList>
    </citation>
    <scope>NUCLEOTIDE SEQUENCE [LARGE SCALE GENOMIC DNA]</scope>
    <source>
        <strain evidence="18">DSM 23127</strain>
    </source>
</reference>
<dbReference type="Proteomes" id="UP000187608">
    <property type="component" value="Unassembled WGS sequence"/>
</dbReference>
<evidence type="ECO:0000256" key="12">
    <source>
        <dbReference type="ARBA" id="ARBA00023316"/>
    </source>
</evidence>
<sequence length="699" mass="78297">MSKKGKSHLSFRLNIIFLIVFLLFAVLILQLGVVQILSGESAQDQIDRTENVTTNIPVPRGEMYDRNGNVIVDNASMYSITYTPPKGVQADDKLALAEKLSQYMSLDTESLRLRDRKEYFFLKNPDVIEERVDEEAMADLDSGEVYQAQLDAITEEEVADYDEETLQVIAINKELNQAYALAPHVVKDENISEEEYSRIAEHLPSLPGINVTTNWERKYPHGTVFQNYLGNISTREQGVPREKLQEYLALDYSRNDRVGRSGLEEEYESVLRGVKEKVQHTTDRNNNVIDSKVIREGKSGKDLVLSIDMEYQKRVDNIVQEELAKAVPNNPHMENAVVVVSKPDTGEVLAVSGQTYNRSASNSEERFSDTSHQAVYNAYLPGSVVKGATVLTGLHEDVIAPGTTFYDRPLQFPASEDMGSYANLGSVNDLQAIQLSSNVYMYNIAMRLGDYYYQPNQPLRMDEEQANYLMRYNFHQFGLGVPTGIDFPFEATGFEGSNPTGSDVMRTAIGQYSSYTAMQLNQYVSTIANGGNRIQPRFVTSIHEPSNSEERLGDVYRDFAPNTQNSLQMDQAYIERVQRGFEMVTQTPQGTSSDVFNNSRFGEYDIAGKSGTAEADQYLPRASGNGTYRVPLTNKNFVGYAPSEDPEIAFSVIVPALDAGASETPNYQIGARVVEAYFQLKEERAENAEEASQNENEES</sequence>
<evidence type="ECO:0000256" key="8">
    <source>
        <dbReference type="ARBA" id="ARBA00022960"/>
    </source>
</evidence>
<evidence type="ECO:0000256" key="11">
    <source>
        <dbReference type="ARBA" id="ARBA00023136"/>
    </source>
</evidence>
<keyword evidence="10 14" id="KW-1133">Transmembrane helix</keyword>
<dbReference type="GO" id="GO:0071972">
    <property type="term" value="F:peptidoglycan L,D-transpeptidase activity"/>
    <property type="evidence" value="ECO:0007669"/>
    <property type="project" value="TreeGrafter"/>
</dbReference>
<keyword evidence="9" id="KW-0573">Peptidoglycan synthesis</keyword>
<dbReference type="EMBL" id="FTOC01000004">
    <property type="protein sequence ID" value="SIS45822.1"/>
    <property type="molecule type" value="Genomic_DNA"/>
</dbReference>
<dbReference type="PANTHER" id="PTHR30627:SF2">
    <property type="entry name" value="PEPTIDOGLYCAN D,D-TRANSPEPTIDASE MRDA"/>
    <property type="match status" value="1"/>
</dbReference>
<name>A0A1N7J918_9BACI</name>
<dbReference type="RefSeq" id="WP_076558363.1">
    <property type="nucleotide sequence ID" value="NZ_FTOC01000004.1"/>
</dbReference>
<evidence type="ECO:0000256" key="10">
    <source>
        <dbReference type="ARBA" id="ARBA00022989"/>
    </source>
</evidence>
<dbReference type="PANTHER" id="PTHR30627">
    <property type="entry name" value="PEPTIDOGLYCAN D,D-TRANSPEPTIDASE"/>
    <property type="match status" value="1"/>
</dbReference>
<dbReference type="STRING" id="570947.SAMN05421687_104177"/>
<dbReference type="GO" id="GO:0008658">
    <property type="term" value="F:penicillin binding"/>
    <property type="evidence" value="ECO:0007669"/>
    <property type="project" value="InterPro"/>
</dbReference>
<dbReference type="InterPro" id="IPR001460">
    <property type="entry name" value="PCN-bd_Tpept"/>
</dbReference>
<dbReference type="UniPathway" id="UPA00219"/>
<keyword evidence="8" id="KW-0133">Cell shape</keyword>
<gene>
    <name evidence="17" type="ORF">SAMN05421687_104177</name>
</gene>
<evidence type="ECO:0000259" key="16">
    <source>
        <dbReference type="Pfam" id="PF03717"/>
    </source>
</evidence>
<dbReference type="InterPro" id="IPR012338">
    <property type="entry name" value="Beta-lactam/transpept-like"/>
</dbReference>
<dbReference type="EC" id="3.4.16.4" evidence="5"/>
<dbReference type="GO" id="GO:0005886">
    <property type="term" value="C:plasma membrane"/>
    <property type="evidence" value="ECO:0007669"/>
    <property type="project" value="UniProtKB-SubCell"/>
</dbReference>
<dbReference type="SUPFAM" id="SSF56519">
    <property type="entry name" value="Penicillin binding protein dimerisation domain"/>
    <property type="match status" value="1"/>
</dbReference>
<protein>
    <recommendedName>
        <fullName evidence="5">serine-type D-Ala-D-Ala carboxypeptidase</fullName>
        <ecNumber evidence="5">3.4.16.4</ecNumber>
    </recommendedName>
</protein>
<keyword evidence="12" id="KW-0961">Cell wall biogenesis/degradation</keyword>